<gene>
    <name evidence="2" type="ORF">SAMN02745247_01902</name>
</gene>
<accession>A0A1M7SJA4</accession>
<feature type="transmembrane region" description="Helical" evidence="1">
    <location>
        <begin position="20"/>
        <end position="45"/>
    </location>
</feature>
<keyword evidence="1" id="KW-0812">Transmembrane</keyword>
<reference evidence="2 3" key="1">
    <citation type="submission" date="2016-12" db="EMBL/GenBank/DDBJ databases">
        <authorList>
            <person name="Song W.-J."/>
            <person name="Kurnit D.M."/>
        </authorList>
    </citation>
    <scope>NUCLEOTIDE SEQUENCE [LARGE SCALE GENOMIC DNA]</scope>
    <source>
        <strain evidence="2 3">DSM 14810</strain>
    </source>
</reference>
<sequence length="55" mass="5600">MLTSLFTLTLLDAGGPGLLIVGLGIVIGALILIVPAVIALIIAIVHGIKKRNGKK</sequence>
<protein>
    <submittedName>
        <fullName evidence="2">Uncharacterized protein</fullName>
    </submittedName>
</protein>
<dbReference type="Proteomes" id="UP000184097">
    <property type="component" value="Unassembled WGS sequence"/>
</dbReference>
<dbReference type="RefSeq" id="WP_178297638.1">
    <property type="nucleotide sequence ID" value="NZ_FRDH01000007.1"/>
</dbReference>
<name>A0A1M7SJA4_9FIRM</name>
<proteinExistence type="predicted"/>
<evidence type="ECO:0000313" key="3">
    <source>
        <dbReference type="Proteomes" id="UP000184097"/>
    </source>
</evidence>
<evidence type="ECO:0000256" key="1">
    <source>
        <dbReference type="SAM" id="Phobius"/>
    </source>
</evidence>
<organism evidence="2 3">
    <name type="scientific">Butyrivibrio hungatei DSM 14810</name>
    <dbReference type="NCBI Taxonomy" id="1121132"/>
    <lineage>
        <taxon>Bacteria</taxon>
        <taxon>Bacillati</taxon>
        <taxon>Bacillota</taxon>
        <taxon>Clostridia</taxon>
        <taxon>Lachnospirales</taxon>
        <taxon>Lachnospiraceae</taxon>
        <taxon>Butyrivibrio</taxon>
    </lineage>
</organism>
<dbReference type="AlphaFoldDB" id="A0A1M7SJA4"/>
<dbReference type="EMBL" id="FRDH01000007">
    <property type="protein sequence ID" value="SHN58585.1"/>
    <property type="molecule type" value="Genomic_DNA"/>
</dbReference>
<evidence type="ECO:0000313" key="2">
    <source>
        <dbReference type="EMBL" id="SHN58585.1"/>
    </source>
</evidence>
<keyword evidence="1" id="KW-1133">Transmembrane helix</keyword>
<keyword evidence="1" id="KW-0472">Membrane</keyword>